<sequence length="60" mass="6903">MKANRVIAVGILAGLVATAGVIVWKKKNNKELLYKKYYADFHRLFELSKPEEQHGIEYLP</sequence>
<dbReference type="AlphaFoldDB" id="A0A7M1T011"/>
<keyword evidence="1" id="KW-0812">Transmembrane</keyword>
<accession>A0A7M1T011</accession>
<dbReference type="EMBL" id="CP063145">
    <property type="protein sequence ID" value="QOR73168.1"/>
    <property type="molecule type" value="Genomic_DNA"/>
</dbReference>
<feature type="transmembrane region" description="Helical" evidence="1">
    <location>
        <begin position="6"/>
        <end position="24"/>
    </location>
</feature>
<gene>
    <name evidence="2" type="ORF">IMZ16_06395</name>
</gene>
<reference evidence="2 3" key="1">
    <citation type="submission" date="2020-10" db="EMBL/GenBank/DDBJ databases">
        <title>Complete genome of Cruoricapor ignavus strain M1214 isolated from the blood culture of a febrile patient.</title>
        <authorList>
            <person name="Guglielmino C.J.D."/>
        </authorList>
    </citation>
    <scope>NUCLEOTIDE SEQUENCE [LARGE SCALE GENOMIC DNA]</scope>
    <source>
        <strain evidence="2 3">M1214</strain>
    </source>
</reference>
<keyword evidence="1" id="KW-1133">Transmembrane helix</keyword>
<evidence type="ECO:0000256" key="1">
    <source>
        <dbReference type="SAM" id="Phobius"/>
    </source>
</evidence>
<protein>
    <submittedName>
        <fullName evidence="2">Uncharacterized protein</fullName>
    </submittedName>
</protein>
<organism evidence="2 3">
    <name type="scientific">Cruoricaptor ignavus</name>
    <dbReference type="NCBI Taxonomy" id="1118202"/>
    <lineage>
        <taxon>Bacteria</taxon>
        <taxon>Pseudomonadati</taxon>
        <taxon>Bacteroidota</taxon>
        <taxon>Flavobacteriia</taxon>
        <taxon>Flavobacteriales</taxon>
        <taxon>Weeksellaceae</taxon>
        <taxon>Cruoricaptor</taxon>
    </lineage>
</organism>
<name>A0A7M1T011_9FLAO</name>
<dbReference type="Proteomes" id="UP000593605">
    <property type="component" value="Chromosome"/>
</dbReference>
<dbReference type="KEGG" id="civ:IMZ16_06395"/>
<keyword evidence="1" id="KW-0472">Membrane</keyword>
<evidence type="ECO:0000313" key="2">
    <source>
        <dbReference type="EMBL" id="QOR73168.1"/>
    </source>
</evidence>
<proteinExistence type="predicted"/>
<evidence type="ECO:0000313" key="3">
    <source>
        <dbReference type="Proteomes" id="UP000593605"/>
    </source>
</evidence>
<dbReference type="RefSeq" id="WP_193439343.1">
    <property type="nucleotide sequence ID" value="NZ_CP063145.1"/>
</dbReference>